<dbReference type="Gene3D" id="3.30.565.10">
    <property type="entry name" value="Histidine kinase-like ATPase, C-terminal domain"/>
    <property type="match status" value="1"/>
</dbReference>
<feature type="transmembrane region" description="Helical" evidence="14">
    <location>
        <begin position="421"/>
        <end position="444"/>
    </location>
</feature>
<dbReference type="InterPro" id="IPR003852">
    <property type="entry name" value="Sig_transdc_His_kinase_KdpD_N"/>
</dbReference>
<keyword evidence="10" id="KW-0067">ATP-binding</keyword>
<evidence type="ECO:0000256" key="3">
    <source>
        <dbReference type="ARBA" id="ARBA00004236"/>
    </source>
</evidence>
<dbReference type="PANTHER" id="PTHR45569">
    <property type="entry name" value="SENSOR PROTEIN KDPD"/>
    <property type="match status" value="1"/>
</dbReference>
<dbReference type="PRINTS" id="PR00344">
    <property type="entry name" value="BCTRLSENSOR"/>
</dbReference>
<dbReference type="InterPro" id="IPR004358">
    <property type="entry name" value="Sig_transdc_His_kin-like_C"/>
</dbReference>
<evidence type="ECO:0000256" key="11">
    <source>
        <dbReference type="ARBA" id="ARBA00022989"/>
    </source>
</evidence>
<dbReference type="RefSeq" id="WP_087198173.1">
    <property type="nucleotide sequence ID" value="NZ_DBEYRC010000081.1"/>
</dbReference>
<accession>A0A2K2U4F4</accession>
<gene>
    <name evidence="16" type="ORF">C2L80_08435</name>
</gene>
<name>A0A2K2U4F4_9ACTN</name>
<dbReference type="Gene3D" id="3.40.50.300">
    <property type="entry name" value="P-loop containing nucleotide triphosphate hydrolases"/>
    <property type="match status" value="1"/>
</dbReference>
<comment type="catalytic activity">
    <reaction evidence="1">
        <text>ATP + protein L-histidine = ADP + protein N-phospho-L-histidine.</text>
        <dbReference type="EC" id="2.7.13.3"/>
    </reaction>
</comment>
<evidence type="ECO:0000256" key="13">
    <source>
        <dbReference type="ARBA" id="ARBA00023136"/>
    </source>
</evidence>
<dbReference type="Pfam" id="PF00512">
    <property type="entry name" value="HisKA"/>
    <property type="match status" value="1"/>
</dbReference>
<evidence type="ECO:0000256" key="7">
    <source>
        <dbReference type="ARBA" id="ARBA00022692"/>
    </source>
</evidence>
<dbReference type="SMART" id="SM00388">
    <property type="entry name" value="HisKA"/>
    <property type="match status" value="1"/>
</dbReference>
<dbReference type="EC" id="2.7.13.3" evidence="4"/>
<dbReference type="Pfam" id="PF13493">
    <property type="entry name" value="DUF4118"/>
    <property type="match status" value="1"/>
</dbReference>
<evidence type="ECO:0000256" key="9">
    <source>
        <dbReference type="ARBA" id="ARBA00022777"/>
    </source>
</evidence>
<keyword evidence="9 16" id="KW-0418">Kinase</keyword>
<organism evidence="16 17">
    <name type="scientific">Rubneribacter badeniensis</name>
    <dbReference type="NCBI Taxonomy" id="2070688"/>
    <lineage>
        <taxon>Bacteria</taxon>
        <taxon>Bacillati</taxon>
        <taxon>Actinomycetota</taxon>
        <taxon>Coriobacteriia</taxon>
        <taxon>Eggerthellales</taxon>
        <taxon>Eggerthellaceae</taxon>
        <taxon>Rubneribacter</taxon>
    </lineage>
</organism>
<dbReference type="Gene3D" id="1.10.287.130">
    <property type="match status" value="1"/>
</dbReference>
<evidence type="ECO:0000256" key="5">
    <source>
        <dbReference type="ARBA" id="ARBA00022553"/>
    </source>
</evidence>
<evidence type="ECO:0000256" key="6">
    <source>
        <dbReference type="ARBA" id="ARBA00022679"/>
    </source>
</evidence>
<dbReference type="InterPro" id="IPR027417">
    <property type="entry name" value="P-loop_NTPase"/>
</dbReference>
<comment type="caution">
    <text evidence="16">The sequence shown here is derived from an EMBL/GenBank/DDBJ whole genome shotgun (WGS) entry which is preliminary data.</text>
</comment>
<keyword evidence="7 14" id="KW-0812">Transmembrane</keyword>
<dbReference type="GO" id="GO:0005524">
    <property type="term" value="F:ATP binding"/>
    <property type="evidence" value="ECO:0007669"/>
    <property type="project" value="UniProtKB-KW"/>
</dbReference>
<evidence type="ECO:0000256" key="1">
    <source>
        <dbReference type="ARBA" id="ARBA00000085"/>
    </source>
</evidence>
<evidence type="ECO:0000256" key="4">
    <source>
        <dbReference type="ARBA" id="ARBA00012438"/>
    </source>
</evidence>
<dbReference type="InterPro" id="IPR038318">
    <property type="entry name" value="KdpD_sf"/>
</dbReference>
<dbReference type="GO" id="GO:0005737">
    <property type="term" value="C:cytoplasm"/>
    <property type="evidence" value="ECO:0007669"/>
    <property type="project" value="UniProtKB-ARBA"/>
</dbReference>
<evidence type="ECO:0000313" key="16">
    <source>
        <dbReference type="EMBL" id="PNV65088.1"/>
    </source>
</evidence>
<dbReference type="InterPro" id="IPR005467">
    <property type="entry name" value="His_kinase_dom"/>
</dbReference>
<evidence type="ECO:0000259" key="15">
    <source>
        <dbReference type="PROSITE" id="PS50109"/>
    </source>
</evidence>
<comment type="subcellular location">
    <subcellularLocation>
        <location evidence="3">Cell membrane</location>
    </subcellularLocation>
    <subcellularLocation>
        <location evidence="2">Membrane</location>
        <topology evidence="2">Multi-pass membrane protein</topology>
    </subcellularLocation>
</comment>
<dbReference type="InterPro" id="IPR003594">
    <property type="entry name" value="HATPase_dom"/>
</dbReference>
<dbReference type="PROSITE" id="PS50109">
    <property type="entry name" value="HIS_KIN"/>
    <property type="match status" value="1"/>
</dbReference>
<dbReference type="FunFam" id="3.40.50.300:FF:000483">
    <property type="entry name" value="Sensor histidine kinase KdpD"/>
    <property type="match status" value="1"/>
</dbReference>
<evidence type="ECO:0000256" key="10">
    <source>
        <dbReference type="ARBA" id="ARBA00022840"/>
    </source>
</evidence>
<dbReference type="InterPro" id="IPR025201">
    <property type="entry name" value="KdpD_TM"/>
</dbReference>
<dbReference type="GO" id="GO:0000155">
    <property type="term" value="F:phosphorelay sensor kinase activity"/>
    <property type="evidence" value="ECO:0007669"/>
    <property type="project" value="InterPro"/>
</dbReference>
<dbReference type="Gene3D" id="1.20.120.620">
    <property type="entry name" value="Backbone structure of the membrane domain of e. Coli histidine kinase receptor kdpd"/>
    <property type="match status" value="1"/>
</dbReference>
<dbReference type="Proteomes" id="UP000236488">
    <property type="component" value="Unassembled WGS sequence"/>
</dbReference>
<keyword evidence="13 14" id="KW-0472">Membrane</keyword>
<protein>
    <recommendedName>
        <fullName evidence="4">histidine kinase</fullName>
        <ecNumber evidence="4">2.7.13.3</ecNumber>
    </recommendedName>
</protein>
<keyword evidence="8" id="KW-0547">Nucleotide-binding</keyword>
<sequence>MTETSYGDFELRRDPDAILKQIVEAEAAEGDTRGKLKIFFGYAAGVGKTYAMLEEAHAVRDKGFDVVAGYIEPHTRADTMALLDGLEQIPPLEVKHRGIKLREFDLDAVLKRRPQIVLVDEFAHTNAPGSRHKKRYQDVEELLRAGINVFTTVNVQHLEGLNDKIASITHVSVAERIPDRVFDEAASVELVDIEPDDLIERLEAGKIYVPDRARTALGNFFTQKNLAALREIALRRMADRLTRKAEHAETGKRTRASEDVLVYVTHDSGIVKAIRTAANMAESYHGALTAVVVESSRSKRLSNEQRGQLRSNVDLAEELGAHVVTLFGDDIAQQIAQYAESAGITHIVVGNAMSPRTVAIGREGLVSRLMKLAHGAVVDAVPIKDLPAQYGRLREATGFHPTAGDVWKALGSVALATAVGLGVYSIGLSNSVVLMLYLIVALLIATKADGFLYAIVVALGSTLAYNFFFTVPRFTFNAYGLNYPFIFAFLLMGTLVASTLAVRMKRQAESTARRAYRMEVLLESSRRLQAANDLPTCFRSTAEQVIKLLNRPVVMYRLDDEGHLLPPEVHDVPGTSGGDASSDKLTSPEEAGVAAWVASNSERAGATTDTLLNARCLYLPIRSKDAVFGVAGIAIDGDDDDFGAFEKNLLLMILDECGQTAEQIAFANERRSMEMRVEKETLRSNLLRTISHDLRTPLTSISGDADILLHDDGVLTQEQKEGMYRDIHDDARWLVTLVENLLSITRIDNGTMQIAQQPELVSEVVHEALLHVDRRASARRVDVLIEDDLLMAVMDARLIVQVIINLVNNAVSYTPVEGRITVSAREERLGGGGSRVRIAVADEGPGISEEDREHIFDLFYNGSTGKPSGKSGDFKRGMGLGLSLCRSIVEVHGGTLEVRNAPPHGCVFSFTLPAVDANALMSEARRQDEGRTEEARG</sequence>
<dbReference type="SUPFAM" id="SSF52402">
    <property type="entry name" value="Adenine nucleotide alpha hydrolases-like"/>
    <property type="match status" value="1"/>
</dbReference>
<feature type="transmembrane region" description="Helical" evidence="14">
    <location>
        <begin position="451"/>
        <end position="471"/>
    </location>
</feature>
<proteinExistence type="predicted"/>
<dbReference type="SMART" id="SM00387">
    <property type="entry name" value="HATPase_c"/>
    <property type="match status" value="1"/>
</dbReference>
<dbReference type="CDD" id="cd00082">
    <property type="entry name" value="HisKA"/>
    <property type="match status" value="1"/>
</dbReference>
<dbReference type="Pfam" id="PF02702">
    <property type="entry name" value="KdpD"/>
    <property type="match status" value="1"/>
</dbReference>
<keyword evidence="6" id="KW-0808">Transferase</keyword>
<keyword evidence="11 14" id="KW-1133">Transmembrane helix</keyword>
<reference evidence="16 17" key="1">
    <citation type="journal article" date="2018" name="Int. J. Syst. Evol. Microbiol.">
        <title>Rubneribacter badeniensis gen. nov., sp. nov. and Enteroscipio rubneri gen. nov., sp. nov., new members of the Eggerthellaceae isolated from human faeces.</title>
        <authorList>
            <person name="Danylec N."/>
            <person name="Gobl A."/>
            <person name="Stoll D.A."/>
            <person name="Hetzer B."/>
            <person name="Kulling S.E."/>
            <person name="Huch M."/>
        </authorList>
    </citation>
    <scope>NUCLEOTIDE SEQUENCE [LARGE SCALE GENOMIC DNA]</scope>
    <source>
        <strain evidence="16 17">ResAG-85</strain>
    </source>
</reference>
<feature type="domain" description="Histidine kinase" evidence="15">
    <location>
        <begin position="689"/>
        <end position="916"/>
    </location>
</feature>
<dbReference type="AlphaFoldDB" id="A0A2K2U4F4"/>
<evidence type="ECO:0000256" key="2">
    <source>
        <dbReference type="ARBA" id="ARBA00004141"/>
    </source>
</evidence>
<dbReference type="InterPro" id="IPR029016">
    <property type="entry name" value="GAF-like_dom_sf"/>
</dbReference>
<evidence type="ECO:0000256" key="14">
    <source>
        <dbReference type="SAM" id="Phobius"/>
    </source>
</evidence>
<dbReference type="SUPFAM" id="SSF47384">
    <property type="entry name" value="Homodimeric domain of signal transducing histidine kinase"/>
    <property type="match status" value="1"/>
</dbReference>
<evidence type="ECO:0000256" key="8">
    <source>
        <dbReference type="ARBA" id="ARBA00022741"/>
    </source>
</evidence>
<dbReference type="InterPro" id="IPR036097">
    <property type="entry name" value="HisK_dim/P_sf"/>
</dbReference>
<keyword evidence="12" id="KW-0902">Two-component regulatory system</keyword>
<keyword evidence="17" id="KW-1185">Reference proteome</keyword>
<dbReference type="SUPFAM" id="SSF55781">
    <property type="entry name" value="GAF domain-like"/>
    <property type="match status" value="1"/>
</dbReference>
<dbReference type="SUPFAM" id="SSF55874">
    <property type="entry name" value="ATPase domain of HSP90 chaperone/DNA topoisomerase II/histidine kinase"/>
    <property type="match status" value="1"/>
</dbReference>
<dbReference type="EMBL" id="PPEL01000048">
    <property type="protein sequence ID" value="PNV65088.1"/>
    <property type="molecule type" value="Genomic_DNA"/>
</dbReference>
<dbReference type="GO" id="GO:0005886">
    <property type="term" value="C:plasma membrane"/>
    <property type="evidence" value="ECO:0007669"/>
    <property type="project" value="UniProtKB-SubCell"/>
</dbReference>
<dbReference type="InterPro" id="IPR003661">
    <property type="entry name" value="HisK_dim/P_dom"/>
</dbReference>
<dbReference type="Gene3D" id="3.30.450.40">
    <property type="match status" value="1"/>
</dbReference>
<dbReference type="PANTHER" id="PTHR45569:SF1">
    <property type="entry name" value="SENSOR PROTEIN KDPD"/>
    <property type="match status" value="1"/>
</dbReference>
<evidence type="ECO:0000313" key="17">
    <source>
        <dbReference type="Proteomes" id="UP000236488"/>
    </source>
</evidence>
<keyword evidence="5" id="KW-0597">Phosphoprotein</keyword>
<dbReference type="CDD" id="cd00075">
    <property type="entry name" value="HATPase"/>
    <property type="match status" value="1"/>
</dbReference>
<feature type="transmembrane region" description="Helical" evidence="14">
    <location>
        <begin position="483"/>
        <end position="504"/>
    </location>
</feature>
<evidence type="ECO:0000256" key="12">
    <source>
        <dbReference type="ARBA" id="ARBA00023012"/>
    </source>
</evidence>
<dbReference type="Pfam" id="PF02518">
    <property type="entry name" value="HATPase_c"/>
    <property type="match status" value="1"/>
</dbReference>
<dbReference type="InterPro" id="IPR036890">
    <property type="entry name" value="HATPase_C_sf"/>
</dbReference>
<dbReference type="InterPro" id="IPR052023">
    <property type="entry name" value="Histidine_kinase_KdpD"/>
</dbReference>